<dbReference type="SMART" id="SM00949">
    <property type="entry name" value="PAZ"/>
    <property type="match status" value="1"/>
</dbReference>
<evidence type="ECO:0000313" key="26">
    <source>
        <dbReference type="EMBL" id="VFR01094.1"/>
    </source>
</evidence>
<keyword evidence="9" id="KW-0255">Endonuclease</keyword>
<keyword evidence="15" id="KW-0943">RNA-mediated gene silencing</keyword>
<evidence type="ECO:0000256" key="3">
    <source>
        <dbReference type="ARBA" id="ARBA00004123"/>
    </source>
</evidence>
<dbReference type="Pfam" id="PF03368">
    <property type="entry name" value="Dicer_dimer"/>
    <property type="match status" value="1"/>
</dbReference>
<dbReference type="Pfam" id="PF00271">
    <property type="entry name" value="Helicase_C"/>
    <property type="match status" value="1"/>
</dbReference>
<comment type="cofactor">
    <cofactor evidence="2">
        <name>Mg(2+)</name>
        <dbReference type="ChEBI" id="CHEBI:18420"/>
    </cofactor>
</comment>
<dbReference type="InterPro" id="IPR014001">
    <property type="entry name" value="Helicase_ATP-bd"/>
</dbReference>
<dbReference type="Pfam" id="PF00270">
    <property type="entry name" value="DEAD"/>
    <property type="match status" value="1"/>
</dbReference>
<evidence type="ECO:0000256" key="6">
    <source>
        <dbReference type="ARBA" id="ARBA00022723"/>
    </source>
</evidence>
<accession>A0A484NJB3</accession>
<evidence type="ECO:0000256" key="7">
    <source>
        <dbReference type="ARBA" id="ARBA00022737"/>
    </source>
</evidence>
<evidence type="ECO:0000259" key="24">
    <source>
        <dbReference type="PROSITE" id="PS51194"/>
    </source>
</evidence>
<dbReference type="InterPro" id="IPR005034">
    <property type="entry name" value="Dicer_dimerisation"/>
</dbReference>
<dbReference type="SUPFAM" id="SSF52540">
    <property type="entry name" value="P-loop containing nucleoside triphosphate hydrolases"/>
    <property type="match status" value="1"/>
</dbReference>
<dbReference type="PANTHER" id="PTHR14950">
    <property type="entry name" value="DICER-RELATED"/>
    <property type="match status" value="1"/>
</dbReference>
<evidence type="ECO:0000256" key="5">
    <source>
        <dbReference type="ARBA" id="ARBA00022722"/>
    </source>
</evidence>
<keyword evidence="5" id="KW-0540">Nuclease</keyword>
<evidence type="ECO:0008006" key="28">
    <source>
        <dbReference type="Google" id="ProtNLM"/>
    </source>
</evidence>
<dbReference type="SUPFAM" id="SSF69065">
    <property type="entry name" value="RNase III domain-like"/>
    <property type="match status" value="2"/>
</dbReference>
<dbReference type="CDD" id="cd18802">
    <property type="entry name" value="SF2_C_dicer"/>
    <property type="match status" value="1"/>
</dbReference>
<dbReference type="GO" id="GO:0004386">
    <property type="term" value="F:helicase activity"/>
    <property type="evidence" value="ECO:0007669"/>
    <property type="project" value="UniProtKB-KW"/>
</dbReference>
<evidence type="ECO:0000256" key="19">
    <source>
        <dbReference type="PROSITE-ProRule" id="PRU00657"/>
    </source>
</evidence>
<name>A0A484NJB3_9ASTE</name>
<dbReference type="GO" id="GO:0005524">
    <property type="term" value="F:ATP binding"/>
    <property type="evidence" value="ECO:0007669"/>
    <property type="project" value="UniProtKB-KW"/>
</dbReference>
<sequence>MAIEHNHEERLLKLVGDAMDGGGAMEAITTYPKRSRPESDDDTATTNGGGALEVPIGEPNNKKSRLEDGTGNGSVSMELMSVGDHLTNGEKTSSPEEEEEEEEDTNSGSCNGTMMVTKANDESSLPETSPMPLARSYQLEALEKAMKQNTIVFLETGSGKTLIAIMLLRSFAHLIRKPSPYIAVFLVPTVVLVTQQGDVIRRQTDLKVGKFWGEMGVGYWDATIWKQQVDTFEVIIMTPALLLSALRHSFLKIDIIKLMIFDECHNARGKHPYACIMTEFYHSQLQSGNVQLPRIFGMTASPIKAKGLSIKVSYWDEIRSLEDLMNSKVYTCASQAVLAKHIRFATAKVKTYEEAHIPNDTLDTIVNALHTFKAQREQRVAKADLSESDAQSASRRLTKLLATFLFCLAELGIYLAFKAAKSMSSVDKDIFFWGNLEENAETIVRDFCLDAAKIFSAHLPTGEQSYVVGNDLGADKEAGFLTHKVVTLIETLLEYRSIKDLRCIIFVERVIAAIVLPSLLNELFMELFGWKAKYTAGNASVLQSQSRRAQNQIVDEFRMGMVNIIVATSILEEGLDVQNCNLVIRFDPSSTVCSFIQSRGRARMQNSEFILMVRSGDNSTLDRMNNYLASGEIMRKESLSHASQPCSSLDSEIYDEYSYRVESTGAIVNMKSSVSLLFFYCSRLPSDRYFKPAPRFDIDKDTKSCVLHLPKSCRIHSVKVEGDLKIVKQLACLEACKQLHQVGALTDNLVPDVMEEKEDIQELGCVDYIDEQPRYFPLELIGCGSSDPETALHCYLIELHHYCYDNTQLQNVILAVKVKLEADDDEKLTFELNVDGITREEPLLYLGQIKLTSEKIKWCQKFQVVLLKALLRKDFSKPDEGLDSTMDFASFNYLLLPSIGLSTEASVDWILLDSILFPSENLEDNHTNCFSMHGCKPVKTKTGVVFSCRLENSLVCTSHNGNVYCVTGILHNLDANSTLELRQGESMSYKEYFKSRHDIDILYDKERLLNARYLPKVRNYLKKSSAEKGKEPSSATLQLPPELCSVIISPVPHAMFFSFSYLPAIMHRIESFLLARTLKRLHMDQCTPQNCSIPTNKILEAITTKKCQENFHMESLETLGDSFLKYVVSRYLFTTYENDHEGLLSVKKEKLVSNDALCKLACDRNIPGFIRSEPFDPYTWEIPGDHSLDKTLKMEMISSARKVYIMGSRKMKSKRVADIAEALIGAYVSTIGEAAAISFLSWLGLSVHCTKVPTERQFPINAGKFVNVQYVESLLKYKFHDTSLLVEAFTHGSFMHSEIPRCYQRLEFIGDAVIDYVITVHLYNKYPGLTPGVLTDMRSCSVNNDCYALCAIKFGLQKQILHFSTDLQRHITNAVESVERLGVSSTFGWSSEISLPKVLGDIIESLGAAILLDSGFNEDKVLESILPLLEPIVTPETVTLHPVRELHEFCRGRGYIMKKPFVTIRDGVSFITMEVDANGVIHSDTCSAPNKDAAKKLACKNIFNKMSAEELAAKKLNAENSDADQLDGDKLNADTLDGDKLNADTLDADQFEADKCQP</sequence>
<dbReference type="GO" id="GO:0003723">
    <property type="term" value="F:RNA binding"/>
    <property type="evidence" value="ECO:0007669"/>
    <property type="project" value="UniProtKB-UniRule"/>
</dbReference>
<evidence type="ECO:0000256" key="14">
    <source>
        <dbReference type="ARBA" id="ARBA00022884"/>
    </source>
</evidence>
<comment type="similarity">
    <text evidence="18 19">Belongs to the helicase family. Dicer subfamily.</text>
</comment>
<keyword evidence="7" id="KW-0677">Repeat</keyword>
<dbReference type="InterPro" id="IPR000999">
    <property type="entry name" value="RNase_III_dom"/>
</dbReference>
<dbReference type="PROSITE" id="PS51327">
    <property type="entry name" value="DICER_DSRBF"/>
    <property type="match status" value="1"/>
</dbReference>
<keyword evidence="14 19" id="KW-0694">RNA-binding</keyword>
<dbReference type="InterPro" id="IPR011545">
    <property type="entry name" value="DEAD/DEAH_box_helicase_dom"/>
</dbReference>
<dbReference type="SUPFAM" id="SSF54768">
    <property type="entry name" value="dsRNA-binding domain-like"/>
    <property type="match status" value="1"/>
</dbReference>
<dbReference type="Pfam" id="PF02170">
    <property type="entry name" value="PAZ"/>
    <property type="match status" value="1"/>
</dbReference>
<evidence type="ECO:0000256" key="16">
    <source>
        <dbReference type="ARBA" id="ARBA00023211"/>
    </source>
</evidence>
<evidence type="ECO:0000256" key="8">
    <source>
        <dbReference type="ARBA" id="ARBA00022741"/>
    </source>
</evidence>
<dbReference type="SMART" id="SM00535">
    <property type="entry name" value="RIBOc"/>
    <property type="match status" value="2"/>
</dbReference>
<reference evidence="26 27" key="1">
    <citation type="submission" date="2018-04" db="EMBL/GenBank/DDBJ databases">
        <authorList>
            <person name="Vogel A."/>
        </authorList>
    </citation>
    <scope>NUCLEOTIDE SEQUENCE [LARGE SCALE GENOMIC DNA]</scope>
</reference>
<evidence type="ECO:0000256" key="9">
    <source>
        <dbReference type="ARBA" id="ARBA00022759"/>
    </source>
</evidence>
<evidence type="ECO:0000313" key="27">
    <source>
        <dbReference type="Proteomes" id="UP000595140"/>
    </source>
</evidence>
<dbReference type="SUPFAM" id="SSF101690">
    <property type="entry name" value="PAZ domain"/>
    <property type="match status" value="1"/>
</dbReference>
<dbReference type="GO" id="GO:0004525">
    <property type="term" value="F:ribonuclease III activity"/>
    <property type="evidence" value="ECO:0007669"/>
    <property type="project" value="InterPro"/>
</dbReference>
<feature type="domain" description="PAZ" evidence="22">
    <location>
        <begin position="937"/>
        <end position="1048"/>
    </location>
</feature>
<keyword evidence="27" id="KW-1185">Reference proteome</keyword>
<keyword evidence="11" id="KW-0347">Helicase</keyword>
<dbReference type="InterPro" id="IPR001650">
    <property type="entry name" value="Helicase_C-like"/>
</dbReference>
<dbReference type="FunFam" id="3.30.160.380:FF:000001">
    <property type="entry name" value="Endoribonuclease dicer-like 1"/>
    <property type="match status" value="1"/>
</dbReference>
<dbReference type="SMART" id="SM00487">
    <property type="entry name" value="DEXDc"/>
    <property type="match status" value="1"/>
</dbReference>
<dbReference type="InterPro" id="IPR027417">
    <property type="entry name" value="P-loop_NTPase"/>
</dbReference>
<dbReference type="Gene3D" id="2.170.260.10">
    <property type="entry name" value="paz domain"/>
    <property type="match status" value="1"/>
</dbReference>
<dbReference type="GO" id="GO:0005634">
    <property type="term" value="C:nucleus"/>
    <property type="evidence" value="ECO:0007669"/>
    <property type="project" value="UniProtKB-SubCell"/>
</dbReference>
<dbReference type="InterPro" id="IPR036389">
    <property type="entry name" value="RNase_III_sf"/>
</dbReference>
<keyword evidence="16" id="KW-0464">Manganese</keyword>
<dbReference type="InterPro" id="IPR038248">
    <property type="entry name" value="Dicer_dimer_sf"/>
</dbReference>
<feature type="domain" description="RNase III" evidence="21">
    <location>
        <begin position="1268"/>
        <end position="1415"/>
    </location>
</feature>
<dbReference type="FunFam" id="3.40.50.300:FF:000420">
    <property type="entry name" value="Endoribonuclease dicer-like 1"/>
    <property type="match status" value="1"/>
</dbReference>
<dbReference type="OrthoDB" id="6513042at2759"/>
<dbReference type="FunFam" id="3.40.50.300:FF:000705">
    <property type="entry name" value="Endoribonuclease dicer-like protein"/>
    <property type="match status" value="1"/>
</dbReference>
<dbReference type="PROSITE" id="PS51192">
    <property type="entry name" value="HELICASE_ATP_BIND_1"/>
    <property type="match status" value="1"/>
</dbReference>
<dbReference type="FunFam" id="1.10.1520.10:FF:000004">
    <property type="entry name" value="Endoribonuclease dicer-like 1"/>
    <property type="match status" value="1"/>
</dbReference>
<evidence type="ECO:0000259" key="22">
    <source>
        <dbReference type="PROSITE" id="PS50821"/>
    </source>
</evidence>
<organism evidence="26 27">
    <name type="scientific">Cuscuta campestris</name>
    <dbReference type="NCBI Taxonomy" id="132261"/>
    <lineage>
        <taxon>Eukaryota</taxon>
        <taxon>Viridiplantae</taxon>
        <taxon>Streptophyta</taxon>
        <taxon>Embryophyta</taxon>
        <taxon>Tracheophyta</taxon>
        <taxon>Spermatophyta</taxon>
        <taxon>Magnoliopsida</taxon>
        <taxon>eudicotyledons</taxon>
        <taxon>Gunneridae</taxon>
        <taxon>Pentapetalae</taxon>
        <taxon>asterids</taxon>
        <taxon>lamiids</taxon>
        <taxon>Solanales</taxon>
        <taxon>Convolvulaceae</taxon>
        <taxon>Cuscuteae</taxon>
        <taxon>Cuscuta</taxon>
        <taxon>Cuscuta subgen. Grammica</taxon>
        <taxon>Cuscuta sect. Cleistogrammica</taxon>
    </lineage>
</organism>
<keyword evidence="8" id="KW-0547">Nucleotide-binding</keyword>
<evidence type="ECO:0000259" key="23">
    <source>
        <dbReference type="PROSITE" id="PS51192"/>
    </source>
</evidence>
<evidence type="ECO:0000256" key="1">
    <source>
        <dbReference type="ARBA" id="ARBA00001936"/>
    </source>
</evidence>
<dbReference type="InterPro" id="IPR036085">
    <property type="entry name" value="PAZ_dom_sf"/>
</dbReference>
<evidence type="ECO:0000256" key="20">
    <source>
        <dbReference type="SAM" id="MobiDB-lite"/>
    </source>
</evidence>
<dbReference type="Gene3D" id="3.30.160.380">
    <property type="entry name" value="Dicer dimerisation domain"/>
    <property type="match status" value="1"/>
</dbReference>
<gene>
    <name evidence="26" type="ORF">CCAM_LOCUS42869</name>
</gene>
<feature type="domain" description="RNase III" evidence="21">
    <location>
        <begin position="1074"/>
        <end position="1232"/>
    </location>
</feature>
<feature type="region of interest" description="Disordered" evidence="20">
    <location>
        <begin position="29"/>
        <end position="113"/>
    </location>
</feature>
<dbReference type="GO" id="GO:0009536">
    <property type="term" value="C:plastid"/>
    <property type="evidence" value="ECO:0007669"/>
    <property type="project" value="UniProtKB-SubCell"/>
</dbReference>
<feature type="domain" description="Helicase C-terminal" evidence="24">
    <location>
        <begin position="484"/>
        <end position="652"/>
    </location>
</feature>
<dbReference type="GO" id="GO:0046872">
    <property type="term" value="F:metal ion binding"/>
    <property type="evidence" value="ECO:0007669"/>
    <property type="project" value="UniProtKB-KW"/>
</dbReference>
<dbReference type="PANTHER" id="PTHR14950:SF70">
    <property type="entry name" value="ENDORIBONUCLEASE DICER HOMOLOG 2"/>
    <property type="match status" value="1"/>
</dbReference>
<evidence type="ECO:0000256" key="2">
    <source>
        <dbReference type="ARBA" id="ARBA00001946"/>
    </source>
</evidence>
<evidence type="ECO:0000256" key="4">
    <source>
        <dbReference type="ARBA" id="ARBA00004474"/>
    </source>
</evidence>
<dbReference type="PROSITE" id="PS51194">
    <property type="entry name" value="HELICASE_CTER"/>
    <property type="match status" value="1"/>
</dbReference>
<comment type="subcellular location">
    <subcellularLocation>
        <location evidence="3">Nucleus</location>
    </subcellularLocation>
    <subcellularLocation>
        <location evidence="4">Plastid</location>
    </subcellularLocation>
</comment>
<comment type="cofactor">
    <cofactor evidence="1">
        <name>Mn(2+)</name>
        <dbReference type="ChEBI" id="CHEBI:29035"/>
    </cofactor>
</comment>
<evidence type="ECO:0000256" key="15">
    <source>
        <dbReference type="ARBA" id="ARBA00023158"/>
    </source>
</evidence>
<evidence type="ECO:0000256" key="11">
    <source>
        <dbReference type="ARBA" id="ARBA00022806"/>
    </source>
</evidence>
<keyword evidence="17" id="KW-0539">Nucleus</keyword>
<dbReference type="PROSITE" id="PS50142">
    <property type="entry name" value="RNASE_3_2"/>
    <property type="match status" value="2"/>
</dbReference>
<dbReference type="Proteomes" id="UP000595140">
    <property type="component" value="Unassembled WGS sequence"/>
</dbReference>
<dbReference type="InterPro" id="IPR003100">
    <property type="entry name" value="PAZ_dom"/>
</dbReference>
<dbReference type="PROSITE" id="PS50821">
    <property type="entry name" value="PAZ"/>
    <property type="match status" value="1"/>
</dbReference>
<proteinExistence type="inferred from homology"/>
<keyword evidence="12" id="KW-0067">ATP-binding</keyword>
<evidence type="ECO:0000256" key="17">
    <source>
        <dbReference type="ARBA" id="ARBA00023242"/>
    </source>
</evidence>
<evidence type="ECO:0000256" key="10">
    <source>
        <dbReference type="ARBA" id="ARBA00022801"/>
    </source>
</evidence>
<evidence type="ECO:0000256" key="18">
    <source>
        <dbReference type="ARBA" id="ARBA00035116"/>
    </source>
</evidence>
<protein>
    <recommendedName>
        <fullName evidence="28">Dicer-like protein 2</fullName>
    </recommendedName>
</protein>
<dbReference type="Gene3D" id="3.40.50.300">
    <property type="entry name" value="P-loop containing nucleotide triphosphate hydrolases"/>
    <property type="match status" value="2"/>
</dbReference>
<dbReference type="Pfam" id="PF00636">
    <property type="entry name" value="Ribonuclease_3"/>
    <property type="match status" value="2"/>
</dbReference>
<keyword evidence="6" id="KW-0479">Metal-binding</keyword>
<keyword evidence="10" id="KW-0378">Hydrolase</keyword>
<feature type="compositionally biased region" description="Acidic residues" evidence="20">
    <location>
        <begin position="95"/>
        <end position="105"/>
    </location>
</feature>
<evidence type="ECO:0000256" key="12">
    <source>
        <dbReference type="ARBA" id="ARBA00022840"/>
    </source>
</evidence>
<evidence type="ECO:0000256" key="13">
    <source>
        <dbReference type="ARBA" id="ARBA00022842"/>
    </source>
</evidence>
<feature type="domain" description="Helicase ATP-binding" evidence="23">
    <location>
        <begin position="141"/>
        <end position="320"/>
    </location>
</feature>
<dbReference type="GO" id="GO:0010267">
    <property type="term" value="P:ta-siRNA processing"/>
    <property type="evidence" value="ECO:0007669"/>
    <property type="project" value="UniProtKB-ARBA"/>
</dbReference>
<keyword evidence="13" id="KW-0460">Magnesium</keyword>
<dbReference type="CDD" id="cd18034">
    <property type="entry name" value="DEXHc_dicer"/>
    <property type="match status" value="1"/>
</dbReference>
<dbReference type="CDD" id="cd00593">
    <property type="entry name" value="RIBOc"/>
    <property type="match status" value="2"/>
</dbReference>
<evidence type="ECO:0000259" key="21">
    <source>
        <dbReference type="PROSITE" id="PS50142"/>
    </source>
</evidence>
<feature type="domain" description="Dicer dsRNA-binding fold" evidence="25">
    <location>
        <begin position="673"/>
        <end position="759"/>
    </location>
</feature>
<dbReference type="SMART" id="SM00490">
    <property type="entry name" value="HELICc"/>
    <property type="match status" value="1"/>
</dbReference>
<evidence type="ECO:0000259" key="25">
    <source>
        <dbReference type="PROSITE" id="PS51327"/>
    </source>
</evidence>
<dbReference type="Gene3D" id="1.10.1520.10">
    <property type="entry name" value="Ribonuclease III domain"/>
    <property type="match status" value="2"/>
</dbReference>
<dbReference type="EMBL" id="OOIL02006729">
    <property type="protein sequence ID" value="VFR01094.1"/>
    <property type="molecule type" value="Genomic_DNA"/>
</dbReference>